<dbReference type="Proteomes" id="UP000239001">
    <property type="component" value="Unassembled WGS sequence"/>
</dbReference>
<gene>
    <name evidence="1" type="ORF">C7H19_23600</name>
</gene>
<dbReference type="Pfam" id="PF13975">
    <property type="entry name" value="gag-asp_proteas"/>
    <property type="match status" value="1"/>
</dbReference>
<comment type="caution">
    <text evidence="1">The sequence shown here is derived from an EMBL/GenBank/DDBJ whole genome shotgun (WGS) entry which is preliminary data.</text>
</comment>
<dbReference type="AlphaFoldDB" id="A0A2T1LR57"/>
<protein>
    <recommendedName>
        <fullName evidence="3">Peptidase A2 domain-containing protein</fullName>
    </recommendedName>
</protein>
<evidence type="ECO:0000313" key="1">
    <source>
        <dbReference type="EMBL" id="PSF30608.1"/>
    </source>
</evidence>
<reference evidence="1 2" key="2">
    <citation type="submission" date="2018-03" db="EMBL/GenBank/DDBJ databases">
        <authorList>
            <person name="Keele B.F."/>
        </authorList>
    </citation>
    <scope>NUCLEOTIDE SEQUENCE [LARGE SCALE GENOMIC DNA]</scope>
    <source>
        <strain evidence="1 2">CCALA 016</strain>
    </source>
</reference>
<organism evidence="1 2">
    <name type="scientific">Aphanothece hegewaldii CCALA 016</name>
    <dbReference type="NCBI Taxonomy" id="2107694"/>
    <lineage>
        <taxon>Bacteria</taxon>
        <taxon>Bacillati</taxon>
        <taxon>Cyanobacteriota</taxon>
        <taxon>Cyanophyceae</taxon>
        <taxon>Oscillatoriophycideae</taxon>
        <taxon>Chroococcales</taxon>
        <taxon>Aphanothecaceae</taxon>
        <taxon>Aphanothece</taxon>
    </lineage>
</organism>
<dbReference type="RefSeq" id="WP_106459361.1">
    <property type="nucleotide sequence ID" value="NZ_PXOH01000052.1"/>
</dbReference>
<evidence type="ECO:0000313" key="2">
    <source>
        <dbReference type="Proteomes" id="UP000239001"/>
    </source>
</evidence>
<evidence type="ECO:0008006" key="3">
    <source>
        <dbReference type="Google" id="ProtNLM"/>
    </source>
</evidence>
<dbReference type="Gene3D" id="2.40.70.10">
    <property type="entry name" value="Acid Proteases"/>
    <property type="match status" value="1"/>
</dbReference>
<dbReference type="EMBL" id="PXOH01000052">
    <property type="protein sequence ID" value="PSF30608.1"/>
    <property type="molecule type" value="Genomic_DNA"/>
</dbReference>
<dbReference type="InterPro" id="IPR021109">
    <property type="entry name" value="Peptidase_aspartic_dom_sf"/>
</dbReference>
<dbReference type="OrthoDB" id="582489at2"/>
<proteinExistence type="predicted"/>
<reference evidence="1 2" key="1">
    <citation type="submission" date="2018-03" db="EMBL/GenBank/DDBJ databases">
        <title>The ancient ancestry and fast evolution of plastids.</title>
        <authorList>
            <person name="Moore K.R."/>
            <person name="Magnabosco C."/>
            <person name="Momper L."/>
            <person name="Gold D.A."/>
            <person name="Bosak T."/>
            <person name="Fournier G.P."/>
        </authorList>
    </citation>
    <scope>NUCLEOTIDE SEQUENCE [LARGE SCALE GENOMIC DNA]</scope>
    <source>
        <strain evidence="1 2">CCALA 016</strain>
    </source>
</reference>
<sequence>MTITRFPYKRIRGIDQPIIPIGLEMNDLWLPLEVYIDTGAEYTVIESRIAESVGFNYRQGKRIYLKVGNGSLITVYLNRLNLQLGKIRLLCRVGFSDQLNVNYNILGKVDIFEKFKVCFAQAERMITFEKIKESS</sequence>
<dbReference type="SUPFAM" id="SSF50630">
    <property type="entry name" value="Acid proteases"/>
    <property type="match status" value="1"/>
</dbReference>
<name>A0A2T1LR57_9CHRO</name>
<keyword evidence="2" id="KW-1185">Reference proteome</keyword>
<accession>A0A2T1LR57</accession>